<keyword evidence="3" id="KW-0349">Heme</keyword>
<dbReference type="EMBL" id="JACXVP010000003">
    <property type="protein sequence ID" value="KAG5618045.1"/>
    <property type="molecule type" value="Genomic_DNA"/>
</dbReference>
<evidence type="ECO:0000256" key="1">
    <source>
        <dbReference type="ARBA" id="ARBA00001971"/>
    </source>
</evidence>
<keyword evidence="8" id="KW-1185">Reference proteome</keyword>
<dbReference type="GO" id="GO:0005506">
    <property type="term" value="F:iron ion binding"/>
    <property type="evidence" value="ECO:0007669"/>
    <property type="project" value="InterPro"/>
</dbReference>
<evidence type="ECO:0000256" key="5">
    <source>
        <dbReference type="ARBA" id="ARBA00023002"/>
    </source>
</evidence>
<dbReference type="Pfam" id="PF00067">
    <property type="entry name" value="p450"/>
    <property type="match status" value="1"/>
</dbReference>
<protein>
    <recommendedName>
        <fullName evidence="9">Cytochrome P450</fullName>
    </recommendedName>
</protein>
<comment type="similarity">
    <text evidence="2">Belongs to the cytochrome P450 family.</text>
</comment>
<gene>
    <name evidence="7" type="ORF">H5410_017869</name>
</gene>
<comment type="caution">
    <text evidence="7">The sequence shown here is derived from an EMBL/GenBank/DDBJ whole genome shotgun (WGS) entry which is preliminary data.</text>
</comment>
<dbReference type="GO" id="GO:0004497">
    <property type="term" value="F:monooxygenase activity"/>
    <property type="evidence" value="ECO:0007669"/>
    <property type="project" value="InterPro"/>
</dbReference>
<evidence type="ECO:0000256" key="3">
    <source>
        <dbReference type="ARBA" id="ARBA00022617"/>
    </source>
</evidence>
<dbReference type="PANTHER" id="PTHR47955:SF15">
    <property type="entry name" value="CYTOCHROME P450 71A2-LIKE"/>
    <property type="match status" value="1"/>
</dbReference>
<keyword evidence="6" id="KW-0408">Iron</keyword>
<dbReference type="GO" id="GO:0020037">
    <property type="term" value="F:heme binding"/>
    <property type="evidence" value="ECO:0007669"/>
    <property type="project" value="InterPro"/>
</dbReference>
<dbReference type="OrthoDB" id="989221at2759"/>
<organism evidence="7 8">
    <name type="scientific">Solanum commersonii</name>
    <name type="common">Commerson's wild potato</name>
    <name type="synonym">Commerson's nightshade</name>
    <dbReference type="NCBI Taxonomy" id="4109"/>
    <lineage>
        <taxon>Eukaryota</taxon>
        <taxon>Viridiplantae</taxon>
        <taxon>Streptophyta</taxon>
        <taxon>Embryophyta</taxon>
        <taxon>Tracheophyta</taxon>
        <taxon>Spermatophyta</taxon>
        <taxon>Magnoliopsida</taxon>
        <taxon>eudicotyledons</taxon>
        <taxon>Gunneridae</taxon>
        <taxon>Pentapetalae</taxon>
        <taxon>asterids</taxon>
        <taxon>lamiids</taxon>
        <taxon>Solanales</taxon>
        <taxon>Solanaceae</taxon>
        <taxon>Solanoideae</taxon>
        <taxon>Solaneae</taxon>
        <taxon>Solanum</taxon>
    </lineage>
</organism>
<dbReference type="GO" id="GO:0016705">
    <property type="term" value="F:oxidoreductase activity, acting on paired donors, with incorporation or reduction of molecular oxygen"/>
    <property type="evidence" value="ECO:0007669"/>
    <property type="project" value="InterPro"/>
</dbReference>
<dbReference type="PRINTS" id="PR00463">
    <property type="entry name" value="EP450I"/>
</dbReference>
<name>A0A9J6A0D8_SOLCO</name>
<comment type="cofactor">
    <cofactor evidence="1">
        <name>heme</name>
        <dbReference type="ChEBI" id="CHEBI:30413"/>
    </cofactor>
</comment>
<dbReference type="Gene3D" id="1.10.630.10">
    <property type="entry name" value="Cytochrome P450"/>
    <property type="match status" value="1"/>
</dbReference>
<accession>A0A9J6A0D8</accession>
<evidence type="ECO:0000313" key="8">
    <source>
        <dbReference type="Proteomes" id="UP000824120"/>
    </source>
</evidence>
<evidence type="ECO:0000256" key="4">
    <source>
        <dbReference type="ARBA" id="ARBA00022723"/>
    </source>
</evidence>
<evidence type="ECO:0000313" key="7">
    <source>
        <dbReference type="EMBL" id="KAG5618045.1"/>
    </source>
</evidence>
<evidence type="ECO:0000256" key="2">
    <source>
        <dbReference type="ARBA" id="ARBA00010617"/>
    </source>
</evidence>
<keyword evidence="5" id="KW-0560">Oxidoreductase</keyword>
<evidence type="ECO:0008006" key="9">
    <source>
        <dbReference type="Google" id="ProtNLM"/>
    </source>
</evidence>
<dbReference type="SUPFAM" id="SSF48264">
    <property type="entry name" value="Cytochrome P450"/>
    <property type="match status" value="1"/>
</dbReference>
<dbReference type="Proteomes" id="UP000824120">
    <property type="component" value="Chromosome 3"/>
</dbReference>
<proteinExistence type="inferred from homology"/>
<keyword evidence="4" id="KW-0479">Metal-binding</keyword>
<reference evidence="7 8" key="1">
    <citation type="submission" date="2020-09" db="EMBL/GenBank/DDBJ databases">
        <title>De no assembly of potato wild relative species, Solanum commersonii.</title>
        <authorList>
            <person name="Cho K."/>
        </authorList>
    </citation>
    <scope>NUCLEOTIDE SEQUENCE [LARGE SCALE GENOMIC DNA]</scope>
    <source>
        <strain evidence="7">LZ3.2</strain>
        <tissue evidence="7">Leaf</tissue>
    </source>
</reference>
<dbReference type="AlphaFoldDB" id="A0A9J6A0D8"/>
<dbReference type="InterPro" id="IPR002401">
    <property type="entry name" value="Cyt_P450_E_grp-I"/>
</dbReference>
<dbReference type="PANTHER" id="PTHR47955">
    <property type="entry name" value="CYTOCHROME P450 FAMILY 71 PROTEIN"/>
    <property type="match status" value="1"/>
</dbReference>
<dbReference type="InterPro" id="IPR001128">
    <property type="entry name" value="Cyt_P450"/>
</dbReference>
<sequence length="105" mass="11974">MDLPWYSLEISINLDHFLTVPSKKYGPLMLLHLGSKPVLVASSVEAAREIMKTHDLVCSSRPKADKLFYGPRDVGFSPYGEYWKQIKSTVVLHLLSNKRVQSYHV</sequence>
<dbReference type="InterPro" id="IPR036396">
    <property type="entry name" value="Cyt_P450_sf"/>
</dbReference>
<evidence type="ECO:0000256" key="6">
    <source>
        <dbReference type="ARBA" id="ARBA00023004"/>
    </source>
</evidence>